<evidence type="ECO:0000256" key="1">
    <source>
        <dbReference type="SAM" id="MobiDB-lite"/>
    </source>
</evidence>
<dbReference type="InParanoid" id="G4T5V9"/>
<dbReference type="AlphaFoldDB" id="G4T5V9"/>
<feature type="region of interest" description="Disordered" evidence="1">
    <location>
        <begin position="383"/>
        <end position="417"/>
    </location>
</feature>
<gene>
    <name evidence="2" type="ORF">PIIN_00382</name>
</gene>
<name>G4T5V9_SERID</name>
<reference evidence="2 3" key="1">
    <citation type="journal article" date="2011" name="PLoS Pathog.">
        <title>Endophytic Life Strategies Decoded by Genome and Transcriptome Analyses of the Mutualistic Root Symbiont Piriformospora indica.</title>
        <authorList>
            <person name="Zuccaro A."/>
            <person name="Lahrmann U."/>
            <person name="Guldener U."/>
            <person name="Langen G."/>
            <person name="Pfiffi S."/>
            <person name="Biedenkopf D."/>
            <person name="Wong P."/>
            <person name="Samans B."/>
            <person name="Grimm C."/>
            <person name="Basiewicz M."/>
            <person name="Murat C."/>
            <person name="Martin F."/>
            <person name="Kogel K.H."/>
        </authorList>
    </citation>
    <scope>NUCLEOTIDE SEQUENCE [LARGE SCALE GENOMIC DNA]</scope>
    <source>
        <strain evidence="2 3">DSM 11827</strain>
    </source>
</reference>
<dbReference type="Proteomes" id="UP000007148">
    <property type="component" value="Unassembled WGS sequence"/>
</dbReference>
<feature type="compositionally biased region" description="Acidic residues" evidence="1">
    <location>
        <begin position="8"/>
        <end position="21"/>
    </location>
</feature>
<accession>G4T5V9</accession>
<dbReference type="EMBL" id="CAFZ01000005">
    <property type="protein sequence ID" value="CCA66702.1"/>
    <property type="molecule type" value="Genomic_DNA"/>
</dbReference>
<comment type="caution">
    <text evidence="2">The sequence shown here is derived from an EMBL/GenBank/DDBJ whole genome shotgun (WGS) entry which is preliminary data.</text>
</comment>
<sequence length="447" mass="49294">MPPAYQEGSEDEYSPPEDNLDPELVLARVRAFQSVPVTLIVDPPRSKEAQERIDRLKAYARGPRMTGPWDGTKLQLSSAILGNPLTKVWSQLEPDSDSEIEYELHETEEEWKAWVLKAEAKRAKKAARKQLQKLDMTMAQGLTTESPILRPTNSSQPVVDPTILANEPDPSHDDGLAPVVDWNEDSLVECFQSTPKRPRMAAGETPRQLASPPETRDQPLPSVANGPAASPVLGDGQITEPFVSNRPLSQRAQSLPKQPMPITPLSPNGPRLERFRANQLLHGSPTPKTASRLQDSWTPMVHKGDSQRDGTSPATTAFLYGSKTPAERPRCTQEVEDSNGYARELEAEAGRLTGNSALETSMYVHQGSTRDQDPDSLKYHGTVTPVRDHGRPRRGKNTITTSPGTGRGTWDLGESFGGLSQDTRAISAFVEEDIGEVYRDDFEGHPW</sequence>
<feature type="region of interest" description="Disordered" evidence="1">
    <location>
        <begin position="1"/>
        <end position="21"/>
    </location>
</feature>
<evidence type="ECO:0000313" key="2">
    <source>
        <dbReference type="EMBL" id="CCA66702.1"/>
    </source>
</evidence>
<protein>
    <submittedName>
        <fullName evidence="2">Uncharacterized protein</fullName>
    </submittedName>
</protein>
<feature type="region of interest" description="Disordered" evidence="1">
    <location>
        <begin position="194"/>
        <end position="268"/>
    </location>
</feature>
<dbReference type="HOGENOM" id="CLU_612674_0_0_1"/>
<evidence type="ECO:0000313" key="3">
    <source>
        <dbReference type="Proteomes" id="UP000007148"/>
    </source>
</evidence>
<keyword evidence="3" id="KW-1185">Reference proteome</keyword>
<proteinExistence type="predicted"/>
<feature type="compositionally biased region" description="Polar residues" evidence="1">
    <location>
        <begin position="246"/>
        <end position="256"/>
    </location>
</feature>
<organism evidence="2 3">
    <name type="scientific">Serendipita indica (strain DSM 11827)</name>
    <name type="common">Root endophyte fungus</name>
    <name type="synonym">Piriformospora indica</name>
    <dbReference type="NCBI Taxonomy" id="1109443"/>
    <lineage>
        <taxon>Eukaryota</taxon>
        <taxon>Fungi</taxon>
        <taxon>Dikarya</taxon>
        <taxon>Basidiomycota</taxon>
        <taxon>Agaricomycotina</taxon>
        <taxon>Agaricomycetes</taxon>
        <taxon>Sebacinales</taxon>
        <taxon>Serendipitaceae</taxon>
        <taxon>Serendipita</taxon>
    </lineage>
</organism>